<evidence type="ECO:0000313" key="2">
    <source>
        <dbReference type="EMBL" id="CAL1535480.1"/>
    </source>
</evidence>
<dbReference type="InterPro" id="IPR015925">
    <property type="entry name" value="Ryanodine_IP3_receptor"/>
</dbReference>
<protein>
    <recommendedName>
        <fullName evidence="1">RIH domain-containing protein</fullName>
    </recommendedName>
</protein>
<dbReference type="Gene3D" id="1.25.10.30">
    <property type="entry name" value="IP3 receptor type 1 binding core, RIH domain"/>
    <property type="match status" value="1"/>
</dbReference>
<keyword evidence="3" id="KW-1185">Reference proteome</keyword>
<dbReference type="SUPFAM" id="SSF100909">
    <property type="entry name" value="IP3 receptor type 1 binding core, domain 2"/>
    <property type="match status" value="1"/>
</dbReference>
<dbReference type="PANTHER" id="PTHR13715">
    <property type="entry name" value="RYANODINE RECEPTOR AND IP3 RECEPTOR"/>
    <property type="match status" value="1"/>
</dbReference>
<dbReference type="GO" id="GO:0016020">
    <property type="term" value="C:membrane"/>
    <property type="evidence" value="ECO:0007669"/>
    <property type="project" value="InterPro"/>
</dbReference>
<dbReference type="AlphaFoldDB" id="A0AAV2HPQ0"/>
<sequence>ERDEIHFESYARIEHVLTGFWLHALKDEDYIRKQFRAVEENQEHSMRGLRWDTANVRQVAASGESMYDDAFTIQYVEKAYVDDFNYVAGMVPFLLNLIKDRNDTVTLNAKKTHLTLTAMEELRRFMYVNGLTNKNRQKLMRNLRVIDLLVKILQCPLDAQPDEINLTSVFKEAYDTLYTYMIGRSRKNALYFAKYIDFFQTQFTQKGGIGLNVAQMIVELIRDKRKIVDRITHAQIDQFVTLLEKSQ</sequence>
<dbReference type="Gene3D" id="2.80.10.50">
    <property type="match status" value="1"/>
</dbReference>
<accession>A0AAV2HPQ0</accession>
<feature type="non-terminal residue" evidence="2">
    <location>
        <position position="1"/>
    </location>
</feature>
<dbReference type="GO" id="GO:0005262">
    <property type="term" value="F:calcium channel activity"/>
    <property type="evidence" value="ECO:0007669"/>
    <property type="project" value="InterPro"/>
</dbReference>
<organism evidence="2 3">
    <name type="scientific">Lymnaea stagnalis</name>
    <name type="common">Great pond snail</name>
    <name type="synonym">Helix stagnalis</name>
    <dbReference type="NCBI Taxonomy" id="6523"/>
    <lineage>
        <taxon>Eukaryota</taxon>
        <taxon>Metazoa</taxon>
        <taxon>Spiralia</taxon>
        <taxon>Lophotrochozoa</taxon>
        <taxon>Mollusca</taxon>
        <taxon>Gastropoda</taxon>
        <taxon>Heterobranchia</taxon>
        <taxon>Euthyneura</taxon>
        <taxon>Panpulmonata</taxon>
        <taxon>Hygrophila</taxon>
        <taxon>Lymnaeoidea</taxon>
        <taxon>Lymnaeidae</taxon>
        <taxon>Lymnaea</taxon>
    </lineage>
</organism>
<name>A0AAV2HPQ0_LYMST</name>
<comment type="caution">
    <text evidence="2">The sequence shown here is derived from an EMBL/GenBank/DDBJ whole genome shotgun (WGS) entry which is preliminary data.</text>
</comment>
<proteinExistence type="predicted"/>
<dbReference type="InterPro" id="IPR000699">
    <property type="entry name" value="RIH_dom"/>
</dbReference>
<gene>
    <name evidence="2" type="ORF">GSLYS_00009440001</name>
</gene>
<dbReference type="EMBL" id="CAXITT010000203">
    <property type="protein sequence ID" value="CAL1535480.1"/>
    <property type="molecule type" value="Genomic_DNA"/>
</dbReference>
<dbReference type="Proteomes" id="UP001497497">
    <property type="component" value="Unassembled WGS sequence"/>
</dbReference>
<dbReference type="PANTHER" id="PTHR13715:SF99">
    <property type="entry name" value="INOSITOL 1,4,5-TRISPHOSPHATE RECEPTOR-LIKE PROTEIN A"/>
    <property type="match status" value="1"/>
</dbReference>
<feature type="domain" description="RIH" evidence="1">
    <location>
        <begin position="128"/>
        <end position="246"/>
    </location>
</feature>
<reference evidence="2 3" key="1">
    <citation type="submission" date="2024-04" db="EMBL/GenBank/DDBJ databases">
        <authorList>
            <consortium name="Genoscope - CEA"/>
            <person name="William W."/>
        </authorList>
    </citation>
    <scope>NUCLEOTIDE SEQUENCE [LARGE SCALE GENOMIC DNA]</scope>
</reference>
<dbReference type="InterPro" id="IPR035910">
    <property type="entry name" value="RyR/IP3R_RIH_dom_sf"/>
</dbReference>
<evidence type="ECO:0000259" key="1">
    <source>
        <dbReference type="Pfam" id="PF01365"/>
    </source>
</evidence>
<feature type="non-terminal residue" evidence="2">
    <location>
        <position position="247"/>
    </location>
</feature>
<dbReference type="Pfam" id="PF01365">
    <property type="entry name" value="RYDR_ITPR"/>
    <property type="match status" value="1"/>
</dbReference>
<evidence type="ECO:0000313" key="3">
    <source>
        <dbReference type="Proteomes" id="UP001497497"/>
    </source>
</evidence>